<comment type="caution">
    <text evidence="2">The sequence shown here is derived from an EMBL/GenBank/DDBJ whole genome shotgun (WGS) entry which is preliminary data.</text>
</comment>
<protein>
    <recommendedName>
        <fullName evidence="1">CHAT domain-containing protein</fullName>
    </recommendedName>
</protein>
<dbReference type="Pfam" id="PF12770">
    <property type="entry name" value="CHAT"/>
    <property type="match status" value="1"/>
</dbReference>
<evidence type="ECO:0000259" key="1">
    <source>
        <dbReference type="Pfam" id="PF12770"/>
    </source>
</evidence>
<dbReference type="VEuPathDB" id="FungiDB:FMAN_16172"/>
<gene>
    <name evidence="2" type="ORF">FMAN_16172</name>
</gene>
<name>A0A1L7TJH3_FUSMA</name>
<proteinExistence type="predicted"/>
<dbReference type="GeneID" id="65094964"/>
<dbReference type="Proteomes" id="UP000184255">
    <property type="component" value="Unassembled WGS sequence"/>
</dbReference>
<evidence type="ECO:0000313" key="2">
    <source>
        <dbReference type="EMBL" id="CVK98830.1"/>
    </source>
</evidence>
<sequence>MPPRRRDEVLEHLKTCKIFHSAGHGQSDAADPSRSCLLLEDWETNPLTTGALRDHRLQDNPPFFAYLSGCSTRANESDRFADEEVHLAQAFQLDGFRHHEGVTDQAVCRGLHRAFRALRGGRIEMEWRDMNTALSRRGAEIRDIVGCDEDTKPLYWVPYVHFGV</sequence>
<evidence type="ECO:0000313" key="3">
    <source>
        <dbReference type="Proteomes" id="UP000184255"/>
    </source>
</evidence>
<dbReference type="AlphaFoldDB" id="A0A1L7TJH3"/>
<feature type="domain" description="CHAT" evidence="1">
    <location>
        <begin position="6"/>
        <end position="163"/>
    </location>
</feature>
<dbReference type="InterPro" id="IPR024983">
    <property type="entry name" value="CHAT_dom"/>
</dbReference>
<organism evidence="2 3">
    <name type="scientific">Fusarium mangiferae</name>
    <name type="common">Mango malformation disease fungus</name>
    <dbReference type="NCBI Taxonomy" id="192010"/>
    <lineage>
        <taxon>Eukaryota</taxon>
        <taxon>Fungi</taxon>
        <taxon>Dikarya</taxon>
        <taxon>Ascomycota</taxon>
        <taxon>Pezizomycotina</taxon>
        <taxon>Sordariomycetes</taxon>
        <taxon>Hypocreomycetidae</taxon>
        <taxon>Hypocreales</taxon>
        <taxon>Nectriaceae</taxon>
        <taxon>Fusarium</taxon>
        <taxon>Fusarium fujikuroi species complex</taxon>
    </lineage>
</organism>
<reference evidence="3" key="1">
    <citation type="journal article" date="2016" name="Genome Biol. Evol.">
        <title>Comparative 'omics' of the Fusarium fujikuroi species complex highlights differences in genetic potential and metabolite synthesis.</title>
        <authorList>
            <person name="Niehaus E.-M."/>
            <person name="Muensterkoetter M."/>
            <person name="Proctor R.H."/>
            <person name="Brown D.W."/>
            <person name="Sharon A."/>
            <person name="Idan Y."/>
            <person name="Oren-Young L."/>
            <person name="Sieber C.M."/>
            <person name="Novak O."/>
            <person name="Pencik A."/>
            <person name="Tarkowska D."/>
            <person name="Hromadova K."/>
            <person name="Freeman S."/>
            <person name="Maymon M."/>
            <person name="Elazar M."/>
            <person name="Youssef S.A."/>
            <person name="El-Shabrawy E.S.M."/>
            <person name="Shalaby A.B.A."/>
            <person name="Houterman P."/>
            <person name="Brock N.L."/>
            <person name="Burkhardt I."/>
            <person name="Tsavkelova E.A."/>
            <person name="Dickschat J.S."/>
            <person name="Galuszka P."/>
            <person name="Gueldener U."/>
            <person name="Tudzynski B."/>
        </authorList>
    </citation>
    <scope>NUCLEOTIDE SEQUENCE [LARGE SCALE GENOMIC DNA]</scope>
    <source>
        <strain evidence="3">MRC7560</strain>
    </source>
</reference>
<keyword evidence="3" id="KW-1185">Reference proteome</keyword>
<dbReference type="EMBL" id="FCQH01000009">
    <property type="protein sequence ID" value="CVK98830.1"/>
    <property type="molecule type" value="Genomic_DNA"/>
</dbReference>
<accession>A0A1L7TJH3</accession>
<dbReference type="RefSeq" id="XP_041685475.1">
    <property type="nucleotide sequence ID" value="XM_041835298.1"/>
</dbReference>